<dbReference type="GeneID" id="92089918"/>
<keyword evidence="2" id="KW-1185">Reference proteome</keyword>
<gene>
    <name evidence="1" type="ORF">PG994_005446</name>
</gene>
<accession>A0ABR1VC95</accession>
<proteinExistence type="predicted"/>
<organism evidence="1 2">
    <name type="scientific">Apiospora phragmitis</name>
    <dbReference type="NCBI Taxonomy" id="2905665"/>
    <lineage>
        <taxon>Eukaryota</taxon>
        <taxon>Fungi</taxon>
        <taxon>Dikarya</taxon>
        <taxon>Ascomycota</taxon>
        <taxon>Pezizomycotina</taxon>
        <taxon>Sordariomycetes</taxon>
        <taxon>Xylariomycetidae</taxon>
        <taxon>Amphisphaeriales</taxon>
        <taxon>Apiosporaceae</taxon>
        <taxon>Apiospora</taxon>
    </lineage>
</organism>
<dbReference type="EMBL" id="JAQQWL010000006">
    <property type="protein sequence ID" value="KAK8068830.1"/>
    <property type="molecule type" value="Genomic_DNA"/>
</dbReference>
<dbReference type="RefSeq" id="XP_066716124.1">
    <property type="nucleotide sequence ID" value="XM_066856855.1"/>
</dbReference>
<sequence>MDPLYDEVVHFMEAAQREDFICKTVEGVPHGFDAMLPQEIISEEIKAWKLQWMRERLSCQHL</sequence>
<dbReference type="Proteomes" id="UP001480595">
    <property type="component" value="Unassembled WGS sequence"/>
</dbReference>
<protein>
    <recommendedName>
        <fullName evidence="3">Alpha/beta hydrolase fold-3 domain-containing protein</fullName>
    </recommendedName>
</protein>
<evidence type="ECO:0000313" key="2">
    <source>
        <dbReference type="Proteomes" id="UP001480595"/>
    </source>
</evidence>
<evidence type="ECO:0000313" key="1">
    <source>
        <dbReference type="EMBL" id="KAK8068830.1"/>
    </source>
</evidence>
<evidence type="ECO:0008006" key="3">
    <source>
        <dbReference type="Google" id="ProtNLM"/>
    </source>
</evidence>
<comment type="caution">
    <text evidence="1">The sequence shown here is derived from an EMBL/GenBank/DDBJ whole genome shotgun (WGS) entry which is preliminary data.</text>
</comment>
<reference evidence="1 2" key="1">
    <citation type="submission" date="2023-01" db="EMBL/GenBank/DDBJ databases">
        <title>Analysis of 21 Apiospora genomes using comparative genomics revels a genus with tremendous synthesis potential of carbohydrate active enzymes and secondary metabolites.</title>
        <authorList>
            <person name="Sorensen T."/>
        </authorList>
    </citation>
    <scope>NUCLEOTIDE SEQUENCE [LARGE SCALE GENOMIC DNA]</scope>
    <source>
        <strain evidence="1 2">CBS 135458</strain>
    </source>
</reference>
<name>A0ABR1VC95_9PEZI</name>